<proteinExistence type="predicted"/>
<gene>
    <name evidence="3" type="ORF">UFOPK3564_02167</name>
</gene>
<dbReference type="EMBL" id="CAFBMK010000140">
    <property type="protein sequence ID" value="CAB4927248.1"/>
    <property type="molecule type" value="Genomic_DNA"/>
</dbReference>
<feature type="compositionally biased region" description="Polar residues" evidence="2">
    <location>
        <begin position="1"/>
        <end position="10"/>
    </location>
</feature>
<reference evidence="3" key="1">
    <citation type="submission" date="2020-05" db="EMBL/GenBank/DDBJ databases">
        <authorList>
            <person name="Chiriac C."/>
            <person name="Salcher M."/>
            <person name="Ghai R."/>
            <person name="Kavagutti S V."/>
        </authorList>
    </citation>
    <scope>NUCLEOTIDE SEQUENCE</scope>
</reference>
<sequence length="181" mass="17651">MPTIPTTSAMTGGGPTAAAKPTSSAMGKDDFLKLMTTQLRRQDPMKPVDDTAFLAQMAQFTSLEQLTNLGTTAAQQLSAESVSQALALSGRTVTYTGQDGAPRTGVVDAVVFDGGVPTLTVGGVPGIAPGVVSAVHGTPGAPASGAPAPGATAPATTSPSAAPADPTSPSAPTGGSTTTTE</sequence>
<evidence type="ECO:0000256" key="1">
    <source>
        <dbReference type="ARBA" id="ARBA00022795"/>
    </source>
</evidence>
<dbReference type="GO" id="GO:0044781">
    <property type="term" value="P:bacterial-type flagellum organization"/>
    <property type="evidence" value="ECO:0007669"/>
    <property type="project" value="UniProtKB-KW"/>
</dbReference>
<evidence type="ECO:0000256" key="2">
    <source>
        <dbReference type="SAM" id="MobiDB-lite"/>
    </source>
</evidence>
<dbReference type="AlphaFoldDB" id="A0A6J7I898"/>
<feature type="region of interest" description="Disordered" evidence="2">
    <location>
        <begin position="1"/>
        <end position="25"/>
    </location>
</feature>
<accession>A0A6J7I898</accession>
<feature type="region of interest" description="Disordered" evidence="2">
    <location>
        <begin position="138"/>
        <end position="181"/>
    </location>
</feature>
<protein>
    <submittedName>
        <fullName evidence="3">Unannotated protein</fullName>
    </submittedName>
</protein>
<name>A0A6J7I898_9ZZZZ</name>
<organism evidence="3">
    <name type="scientific">freshwater metagenome</name>
    <dbReference type="NCBI Taxonomy" id="449393"/>
    <lineage>
        <taxon>unclassified sequences</taxon>
        <taxon>metagenomes</taxon>
        <taxon>ecological metagenomes</taxon>
    </lineage>
</organism>
<dbReference type="Pfam" id="PF03963">
    <property type="entry name" value="FlgD"/>
    <property type="match status" value="1"/>
</dbReference>
<evidence type="ECO:0000313" key="3">
    <source>
        <dbReference type="EMBL" id="CAB4927248.1"/>
    </source>
</evidence>
<keyword evidence="1" id="KW-1005">Bacterial flagellum biogenesis</keyword>
<dbReference type="InterPro" id="IPR005648">
    <property type="entry name" value="FlgD"/>
</dbReference>